<gene>
    <name evidence="2" type="ORF">MGYG_02164</name>
</gene>
<proteinExistence type="predicted"/>
<reference evidence="3" key="1">
    <citation type="journal article" date="2012" name="MBio">
        <title>Comparative genome analysis of Trichophyton rubrum and related dermatophytes reveals candidate genes involved in infection.</title>
        <authorList>
            <person name="Martinez D.A."/>
            <person name="Oliver B.G."/>
            <person name="Graeser Y."/>
            <person name="Goldberg J.M."/>
            <person name="Li W."/>
            <person name="Martinez-Rossi N.M."/>
            <person name="Monod M."/>
            <person name="Shelest E."/>
            <person name="Barton R.C."/>
            <person name="Birch E."/>
            <person name="Brakhage A.A."/>
            <person name="Chen Z."/>
            <person name="Gurr S.J."/>
            <person name="Heiman D."/>
            <person name="Heitman J."/>
            <person name="Kosti I."/>
            <person name="Rossi A."/>
            <person name="Saif S."/>
            <person name="Samalova M."/>
            <person name="Saunders C.W."/>
            <person name="Shea T."/>
            <person name="Summerbell R.C."/>
            <person name="Xu J."/>
            <person name="Young S."/>
            <person name="Zeng Q."/>
            <person name="Birren B.W."/>
            <person name="Cuomo C.A."/>
            <person name="White T.C."/>
        </authorList>
    </citation>
    <scope>NUCLEOTIDE SEQUENCE [LARGE SCALE GENOMIC DNA]</scope>
    <source>
        <strain evidence="3">ATCC MYA-4604 / CBS 118893</strain>
    </source>
</reference>
<dbReference type="VEuPathDB" id="FungiDB:MGYG_02164"/>
<sequence>MQLFLLVAVLIADIASVCARNLHPEITPAPRVEDLQKRQDYSDLIGWYSSSVYWYSYTCPSGQYYAAGPRFGACCPTGEPYCNPLVGCEGNVGVYSNGVRGDCGTDICDTVTIFNSQNAAATGIHSLVACFSSDRFYSFPRTYYRATFALTTSTTDEPKTATATATKTVTQTASPGLGVKLLDEGMWKRLYMVPLLATLFGFML</sequence>
<dbReference type="InParanoid" id="E4UQ18"/>
<dbReference type="GeneID" id="10029932"/>
<dbReference type="EMBL" id="DS989823">
    <property type="protein sequence ID" value="EFQ99152.1"/>
    <property type="molecule type" value="Genomic_DNA"/>
</dbReference>
<protein>
    <submittedName>
        <fullName evidence="2">Uncharacterized protein</fullName>
    </submittedName>
</protein>
<keyword evidence="1" id="KW-0732">Signal</keyword>
<dbReference type="eggNOG" id="ENOG502T19H">
    <property type="taxonomic scope" value="Eukaryota"/>
</dbReference>
<feature type="chain" id="PRO_5003189012" evidence="1">
    <location>
        <begin position="20"/>
        <end position="204"/>
    </location>
</feature>
<evidence type="ECO:0000313" key="2">
    <source>
        <dbReference type="EMBL" id="EFQ99152.1"/>
    </source>
</evidence>
<organism evidence="3">
    <name type="scientific">Arthroderma gypseum (strain ATCC MYA-4604 / CBS 118893)</name>
    <name type="common">Microsporum gypseum</name>
    <dbReference type="NCBI Taxonomy" id="535722"/>
    <lineage>
        <taxon>Eukaryota</taxon>
        <taxon>Fungi</taxon>
        <taxon>Dikarya</taxon>
        <taxon>Ascomycota</taxon>
        <taxon>Pezizomycotina</taxon>
        <taxon>Eurotiomycetes</taxon>
        <taxon>Eurotiomycetidae</taxon>
        <taxon>Onygenales</taxon>
        <taxon>Arthrodermataceae</taxon>
        <taxon>Nannizzia</taxon>
    </lineage>
</organism>
<accession>E4UQ18</accession>
<dbReference type="OMA" id="YYRATFA"/>
<dbReference type="HOGENOM" id="CLU_1344095_0_0_1"/>
<name>E4UQ18_ARTGP</name>
<keyword evidence="3" id="KW-1185">Reference proteome</keyword>
<feature type="signal peptide" evidence="1">
    <location>
        <begin position="1"/>
        <end position="19"/>
    </location>
</feature>
<evidence type="ECO:0000256" key="1">
    <source>
        <dbReference type="SAM" id="SignalP"/>
    </source>
</evidence>
<dbReference type="Proteomes" id="UP000002669">
    <property type="component" value="Unassembled WGS sequence"/>
</dbReference>
<dbReference type="AlphaFoldDB" id="E4UQ18"/>
<evidence type="ECO:0000313" key="3">
    <source>
        <dbReference type="Proteomes" id="UP000002669"/>
    </source>
</evidence>
<dbReference type="OrthoDB" id="4173230at2759"/>
<dbReference type="RefSeq" id="XP_003174635.1">
    <property type="nucleotide sequence ID" value="XM_003174587.1"/>
</dbReference>